<dbReference type="Proteomes" id="UP000607311">
    <property type="component" value="Unassembled WGS sequence"/>
</dbReference>
<sequence length="250" mass="27389">MDTSQDWQELLDLTTAWGEASRRNDTSLPSDDDLWAYARRHRPGLPAPVDDLLVDDLRDAFNAGRRPHLIDLDVLVAHLAEQGRPALVAHSGGNTATLYTGSRYTDRLGDTRWSVSAGPGWFDAPGRRRPVADTSEFTIGPDDEDSWWCVRVPEHTTTAEVCALVIATIDEVEARRARLSAAASAAAGAMVRTVAARYPELGTAMPDPGRELVRDVGDLIADWLHARLPALRAAPPTITDRPDRPEGRRS</sequence>
<accession>A0A9W5XL34</accession>
<proteinExistence type="predicted"/>
<dbReference type="AlphaFoldDB" id="A0A9W5XL34"/>
<reference evidence="1" key="1">
    <citation type="submission" date="2021-01" db="EMBL/GenBank/DDBJ databases">
        <title>Whole genome shotgun sequence of Verrucosispora sediminis NBRC 107745.</title>
        <authorList>
            <person name="Komaki H."/>
            <person name="Tamura T."/>
        </authorList>
    </citation>
    <scope>NUCLEOTIDE SEQUENCE</scope>
    <source>
        <strain evidence="1">NBRC 107745</strain>
    </source>
</reference>
<gene>
    <name evidence="1" type="ORF">Vse01_41330</name>
</gene>
<organism evidence="1 2">
    <name type="scientific">Micromonospora sediminimaris</name>
    <dbReference type="NCBI Taxonomy" id="547162"/>
    <lineage>
        <taxon>Bacteria</taxon>
        <taxon>Bacillati</taxon>
        <taxon>Actinomycetota</taxon>
        <taxon>Actinomycetes</taxon>
        <taxon>Micromonosporales</taxon>
        <taxon>Micromonosporaceae</taxon>
        <taxon>Micromonospora</taxon>
    </lineage>
</organism>
<evidence type="ECO:0000313" key="1">
    <source>
        <dbReference type="EMBL" id="GIJ34985.1"/>
    </source>
</evidence>
<dbReference type="RefSeq" id="WP_093407911.1">
    <property type="nucleotide sequence ID" value="NZ_BOPD01000026.1"/>
</dbReference>
<keyword evidence="2" id="KW-1185">Reference proteome</keyword>
<name>A0A9W5XL34_9ACTN</name>
<comment type="caution">
    <text evidence="1">The sequence shown here is derived from an EMBL/GenBank/DDBJ whole genome shotgun (WGS) entry which is preliminary data.</text>
</comment>
<evidence type="ECO:0000313" key="2">
    <source>
        <dbReference type="Proteomes" id="UP000607311"/>
    </source>
</evidence>
<dbReference type="EMBL" id="BOPD01000026">
    <property type="protein sequence ID" value="GIJ34985.1"/>
    <property type="molecule type" value="Genomic_DNA"/>
</dbReference>
<dbReference type="OrthoDB" id="3354554at2"/>
<protein>
    <submittedName>
        <fullName evidence="1">Uncharacterized protein</fullName>
    </submittedName>
</protein>